<dbReference type="SUPFAM" id="SSF143011">
    <property type="entry name" value="RelE-like"/>
    <property type="match status" value="1"/>
</dbReference>
<dbReference type="PROSITE" id="PS51198">
    <property type="entry name" value="UVRD_HELICASE_ATP_BIND"/>
    <property type="match status" value="1"/>
</dbReference>
<keyword evidence="5" id="KW-0413">Isomerase</keyword>
<evidence type="ECO:0000256" key="9">
    <source>
        <dbReference type="PROSITE-ProRule" id="PRU00560"/>
    </source>
</evidence>
<comment type="caution">
    <text evidence="12">The sequence shown here is derived from an EMBL/GenBank/DDBJ whole genome shotgun (WGS) entry which is preliminary data.</text>
</comment>
<keyword evidence="13" id="KW-1185">Reference proteome</keyword>
<dbReference type="PANTHER" id="PTHR11070">
    <property type="entry name" value="UVRD / RECB / PCRA DNA HELICASE FAMILY MEMBER"/>
    <property type="match status" value="1"/>
</dbReference>
<dbReference type="InterPro" id="IPR000212">
    <property type="entry name" value="DNA_helicase_UvrD/REP"/>
</dbReference>
<keyword evidence="3 9" id="KW-0347">Helicase</keyword>
<feature type="domain" description="UvrD-like helicase ATP-binding" evidence="11">
    <location>
        <begin position="296"/>
        <end position="632"/>
    </location>
</feature>
<comment type="catalytic activity">
    <reaction evidence="8">
        <text>ATP + H2O = ADP + phosphate + H(+)</text>
        <dbReference type="Rhea" id="RHEA:13065"/>
        <dbReference type="ChEBI" id="CHEBI:15377"/>
        <dbReference type="ChEBI" id="CHEBI:15378"/>
        <dbReference type="ChEBI" id="CHEBI:30616"/>
        <dbReference type="ChEBI" id="CHEBI:43474"/>
        <dbReference type="ChEBI" id="CHEBI:456216"/>
        <dbReference type="EC" id="5.6.2.4"/>
    </reaction>
</comment>
<dbReference type="PANTHER" id="PTHR11070:SF45">
    <property type="entry name" value="DNA 3'-5' HELICASE"/>
    <property type="match status" value="1"/>
</dbReference>
<dbReference type="Pfam" id="PF00580">
    <property type="entry name" value="UvrD-helicase"/>
    <property type="match status" value="1"/>
</dbReference>
<keyword evidence="2 9" id="KW-0378">Hydrolase</keyword>
<dbReference type="Gene3D" id="3.40.50.300">
    <property type="entry name" value="P-loop containing nucleotide triphosphate hydrolases"/>
    <property type="match status" value="2"/>
</dbReference>
<accession>A0ABV2A010</accession>
<dbReference type="Gene3D" id="3.30.2310.20">
    <property type="entry name" value="RelE-like"/>
    <property type="match status" value="1"/>
</dbReference>
<evidence type="ECO:0000256" key="1">
    <source>
        <dbReference type="ARBA" id="ARBA00022741"/>
    </source>
</evidence>
<dbReference type="Pfam" id="PF13361">
    <property type="entry name" value="UvrD_C"/>
    <property type="match status" value="1"/>
</dbReference>
<dbReference type="EMBL" id="JBEQNB010000013">
    <property type="protein sequence ID" value="MES0836697.1"/>
    <property type="molecule type" value="Genomic_DNA"/>
</dbReference>
<evidence type="ECO:0000256" key="3">
    <source>
        <dbReference type="ARBA" id="ARBA00022806"/>
    </source>
</evidence>
<dbReference type="Proteomes" id="UP001432401">
    <property type="component" value="Unassembled WGS sequence"/>
</dbReference>
<proteinExistence type="predicted"/>
<reference evidence="12 13" key="1">
    <citation type="submission" date="2024-06" db="EMBL/GenBank/DDBJ databases">
        <authorList>
            <person name="Bataeva Y.V."/>
            <person name="Grigorian L.N."/>
            <person name="Solomentsev V.I."/>
        </authorList>
    </citation>
    <scope>NUCLEOTIDE SEQUENCE [LARGE SCALE GENOMIC DNA]</scope>
    <source>
        <strain evidence="13">SCPM-O-B-12605 (RCAM04882)</strain>
    </source>
</reference>
<dbReference type="InterPro" id="IPR014016">
    <property type="entry name" value="UvrD-like_ATP-bd"/>
</dbReference>
<evidence type="ECO:0000313" key="13">
    <source>
        <dbReference type="Proteomes" id="UP001432401"/>
    </source>
</evidence>
<feature type="region of interest" description="Disordered" evidence="10">
    <location>
        <begin position="799"/>
        <end position="828"/>
    </location>
</feature>
<evidence type="ECO:0000256" key="2">
    <source>
        <dbReference type="ARBA" id="ARBA00022801"/>
    </source>
</evidence>
<gene>
    <name evidence="12" type="ORF">ABUK86_23175</name>
</gene>
<dbReference type="InterPro" id="IPR014017">
    <property type="entry name" value="DNA_helicase_UvrD-like_C"/>
</dbReference>
<organism evidence="12 13">
    <name type="scientific">Nocardiopsis tropica</name>
    <dbReference type="NCBI Taxonomy" id="109330"/>
    <lineage>
        <taxon>Bacteria</taxon>
        <taxon>Bacillati</taxon>
        <taxon>Actinomycetota</taxon>
        <taxon>Actinomycetes</taxon>
        <taxon>Streptosporangiales</taxon>
        <taxon>Nocardiopsidaceae</taxon>
        <taxon>Nocardiopsis</taxon>
    </lineage>
</organism>
<evidence type="ECO:0000256" key="7">
    <source>
        <dbReference type="ARBA" id="ARBA00034808"/>
    </source>
</evidence>
<feature type="compositionally biased region" description="Low complexity" evidence="10">
    <location>
        <begin position="135"/>
        <end position="165"/>
    </location>
</feature>
<keyword evidence="4 9" id="KW-0067">ATP-binding</keyword>
<evidence type="ECO:0000256" key="8">
    <source>
        <dbReference type="ARBA" id="ARBA00048988"/>
    </source>
</evidence>
<feature type="region of interest" description="Disordered" evidence="10">
    <location>
        <begin position="119"/>
        <end position="187"/>
    </location>
</feature>
<feature type="binding site" evidence="9">
    <location>
        <begin position="317"/>
        <end position="324"/>
    </location>
    <ligand>
        <name>ATP</name>
        <dbReference type="ChEBI" id="CHEBI:30616"/>
    </ligand>
</feature>
<dbReference type="RefSeq" id="WP_352985513.1">
    <property type="nucleotide sequence ID" value="NZ_JBEQNA010000012.1"/>
</dbReference>
<dbReference type="EC" id="5.6.2.4" evidence="7"/>
<name>A0ABV2A010_9ACTN</name>
<evidence type="ECO:0000256" key="5">
    <source>
        <dbReference type="ARBA" id="ARBA00023235"/>
    </source>
</evidence>
<evidence type="ECO:0000256" key="4">
    <source>
        <dbReference type="ARBA" id="ARBA00022840"/>
    </source>
</evidence>
<dbReference type="InterPro" id="IPR035093">
    <property type="entry name" value="RelE/ParE_toxin_dom_sf"/>
</dbReference>
<evidence type="ECO:0000256" key="6">
    <source>
        <dbReference type="ARBA" id="ARBA00034617"/>
    </source>
</evidence>
<evidence type="ECO:0000313" key="12">
    <source>
        <dbReference type="EMBL" id="MES0836697.1"/>
    </source>
</evidence>
<comment type="catalytic activity">
    <reaction evidence="6">
        <text>Couples ATP hydrolysis with the unwinding of duplex DNA by translocating in the 3'-5' direction.</text>
        <dbReference type="EC" id="5.6.2.4"/>
    </reaction>
</comment>
<dbReference type="InterPro" id="IPR027417">
    <property type="entry name" value="P-loop_NTPase"/>
</dbReference>
<dbReference type="SUPFAM" id="SSF52540">
    <property type="entry name" value="P-loop containing nucleoside triphosphate hydrolases"/>
    <property type="match status" value="1"/>
</dbReference>
<sequence>MSVQDKATLRLLDKADKEIRKLPRNVKGALYDFQYKFRENPANPTNGFKQLKGERLFSARVGEYRAILFHVGNQDYILVALRPRGQVYEHLERYRFDINQVTGALEIFDVVASEEATAAERAAPAQAPDTEVVPEAEPAPATGAEAEPAPATGAEAEPAPATGAEVDSVPELGDEPEETGGPTPRPLLADYTQEQLRELGVAEGLVSLALSITTESRLLGLVEYAPRHTEEVLLALADGRGFDEVMEEVTRPVAAPEPVDTTDYSAAFARPATRVTTSDTDLRQVLEDDFAAWKVFLHPTQHKLVKRDYKGPARVSGGPGTGKTIVALHRVKHLVEQLGPGYTKPVLLTTFNKNLAADLRHRLLDLGGPQLLDRVDVVNIDQLASRIVSESDQGRQRRRSINDQQAAREWQDMLTELGEQNWDADFLNAEWSQVILGQSVRTRAEYFRARRAGRGQRVSRAQRAEIWQLVERFTMRLEERGVWTFRQIAEAAARVEGDRAAKIAANREREARAGGQMLHHQDQSHANLRFRYKHVVVDEAQDLNPAHWTLLRAMVDHTENDIFLVGDTHQRIYGNQVSLSSLGINIVGRSARLTLSYRTTREILGSALGLLGEETWDDLDEGTDTLRGYRSVLRGPRPSFHGAGTWEAEIDDLVSRIGAIREQAQTEGKFASIAVAVPHRDMVGEVERGLVRAGISAASLRPEGPPAGHEESVHVGTLHRYKGLEYQHMMVAGMTDGLVPHSSVDRHKDTDPARYRSELQMARSLLFVAATRARDSLLVSWHGEPSRFLPPNATTLAAAPVPPARGNKAQAEEANLGDGLFKPPNALL</sequence>
<keyword evidence="1 9" id="KW-0547">Nucleotide-binding</keyword>
<evidence type="ECO:0000256" key="10">
    <source>
        <dbReference type="SAM" id="MobiDB-lite"/>
    </source>
</evidence>
<protein>
    <recommendedName>
        <fullName evidence="7">DNA 3'-5' helicase</fullName>
        <ecNumber evidence="7">5.6.2.4</ecNumber>
    </recommendedName>
</protein>
<evidence type="ECO:0000259" key="11">
    <source>
        <dbReference type="PROSITE" id="PS51198"/>
    </source>
</evidence>